<evidence type="ECO:0000259" key="3">
    <source>
        <dbReference type="SMART" id="SM01177"/>
    </source>
</evidence>
<keyword evidence="5" id="KW-1185">Reference proteome</keyword>
<feature type="region of interest" description="Disordered" evidence="2">
    <location>
        <begin position="829"/>
        <end position="855"/>
    </location>
</feature>
<feature type="region of interest" description="Disordered" evidence="2">
    <location>
        <begin position="1044"/>
        <end position="1063"/>
    </location>
</feature>
<dbReference type="EMBL" id="VCGU01000010">
    <property type="protein sequence ID" value="TRY69554.1"/>
    <property type="molecule type" value="Genomic_DNA"/>
</dbReference>
<feature type="region of interest" description="Disordered" evidence="2">
    <location>
        <begin position="315"/>
        <end position="383"/>
    </location>
</feature>
<dbReference type="InterPro" id="IPR051506">
    <property type="entry name" value="ATOS_Transcription_Regulators"/>
</dbReference>
<comment type="similarity">
    <text evidence="1">Belongs to the ATOS family.</text>
</comment>
<comment type="caution">
    <text evidence="4">The sequence shown here is derived from an EMBL/GenBank/DDBJ whole genome shotgun (WGS) entry which is preliminary data.</text>
</comment>
<organism evidence="4 5">
    <name type="scientific">Tigriopus californicus</name>
    <name type="common">Marine copepod</name>
    <dbReference type="NCBI Taxonomy" id="6832"/>
    <lineage>
        <taxon>Eukaryota</taxon>
        <taxon>Metazoa</taxon>
        <taxon>Ecdysozoa</taxon>
        <taxon>Arthropoda</taxon>
        <taxon>Crustacea</taxon>
        <taxon>Multicrustacea</taxon>
        <taxon>Hexanauplia</taxon>
        <taxon>Copepoda</taxon>
        <taxon>Harpacticoida</taxon>
        <taxon>Harpacticidae</taxon>
        <taxon>Tigriopus</taxon>
    </lineage>
</organism>
<gene>
    <name evidence="4" type="ORF">TCAL_09672</name>
</gene>
<feature type="region of interest" description="Disordered" evidence="2">
    <location>
        <begin position="405"/>
        <end position="440"/>
    </location>
</feature>
<dbReference type="OMA" id="QTHPRSQ"/>
<sequence>MQPGVNSRNRALASLIAQRDATDSNERNDSGLEPPDVFCGIGSLIVEGRVPHRTNERGFKEGPHVPPLGGGLRQSYPHLCSGEEYMCKKDENFRKHMLLLWQNNVPVCIELLLCSNCRIGRQKATSIEYSTIPEPGSILLEQWIVSVQFVKSNESYITSRGLFQAVRSYLHFSQLSAWLSSSRGEFPKNVLCRITIPGEAFASKFSVPAEEHIFPPAAAGRGSSVQVRVRSLPRTGEIPRVICPHALTSGSGSSDESPTTQEEAKLPMAGSLAWKDINNSESDLRRAIAKSKLAECSVIPGAGFLPRSDSMDSMLGESLLDPPQSFQKFPPRKYQSPSRCGSPSLETPEHLLFGNKRDARRRPSFQNDLPDPHSYHPQGQPERCARQDHLRRRDMNLYLSLHPRVLHPGTTGDSPRLSLLPRGVDPRAKGPTLPAPESEPFRAFSNLLPRASNPVVNDRMPIRCNIQGKHVCSAEDDDHDGSGINLAQCSNAVWTHEYVLSKDHLQLDREIEPENPTPSALTKSPFGSRKSSLKDEDSEQLAKILKKRSSLHDIFDDGTGSRLPYIQPSPVTTVYRAETDLAQKPIPIVPQSDKPPEARELNKSEILLGAILRTSERNRLESSPKMVRPRSRASPERVAKTMVHKAEVHEPPRRKNEGINLPQPTLQQLGTRLKATLNLNMNGSKTGPRTRSYSDNIYAIEPDESSNQHLEPLDLSFDHDISPYSNSMANSPPDDDLDFELAEQENVENVESNVSNGGVPSSNEMNYFRKSLDSAASMVFHGRTGLPLTSSPAPLRKGMGKFEYDSTINSPHDIQRAFYSSEKVQIKSLNSSQNGCPTARSGRRNNSQVTRKHPLSVSAPATVTSSNLLGNFEESVLNGRLEPVSTVAGFTAEIGASGSFHPKHKTLPVTVFFYTLCDSNSVSSPYLGHINLGKKGYRVPEKGTIQVTLFNPLGTVVKMFVVMYDLSDMPPNSQTFLRQRTLYMPSDCSAKDYESDSQKWLRYLVHLRFSSSKSGKIYLHTDIRMIIFRKSDLDTASDHAPGKGFELRSFTRGPQNPKFSFRK</sequence>
<dbReference type="PANTHER" id="PTHR13199">
    <property type="entry name" value="GH03947P"/>
    <property type="match status" value="1"/>
</dbReference>
<dbReference type="PANTHER" id="PTHR13199:SF11">
    <property type="entry name" value="PROTEIN ATOSSA"/>
    <property type="match status" value="1"/>
</dbReference>
<feature type="domain" description="Atos-like conserved" evidence="3">
    <location>
        <begin position="868"/>
        <end position="927"/>
    </location>
</feature>
<evidence type="ECO:0000313" key="4">
    <source>
        <dbReference type="EMBL" id="TRY69554.1"/>
    </source>
</evidence>
<name>A0A553NVV8_TIGCA</name>
<reference evidence="4 5" key="1">
    <citation type="journal article" date="2018" name="Nat. Ecol. Evol.">
        <title>Genomic signatures of mitonuclear coevolution across populations of Tigriopus californicus.</title>
        <authorList>
            <person name="Barreto F.S."/>
            <person name="Watson E.T."/>
            <person name="Lima T.G."/>
            <person name="Willett C.S."/>
            <person name="Edmands S."/>
            <person name="Li W."/>
            <person name="Burton R.S."/>
        </authorList>
    </citation>
    <scope>NUCLEOTIDE SEQUENCE [LARGE SCALE GENOMIC DNA]</scope>
    <source>
        <strain evidence="4 5">San Diego</strain>
    </source>
</reference>
<feature type="compositionally biased region" description="Polar residues" evidence="2">
    <location>
        <begin position="1052"/>
        <end position="1063"/>
    </location>
</feature>
<accession>A0A553NVV8</accession>
<evidence type="ECO:0000313" key="5">
    <source>
        <dbReference type="Proteomes" id="UP000318571"/>
    </source>
</evidence>
<dbReference type="SMART" id="SM01177">
    <property type="entry name" value="DUF4210"/>
    <property type="match status" value="1"/>
</dbReference>
<protein>
    <recommendedName>
        <fullName evidence="3">Atos-like conserved domain-containing protein</fullName>
    </recommendedName>
</protein>
<feature type="compositionally biased region" description="Polar residues" evidence="2">
    <location>
        <begin position="248"/>
        <end position="261"/>
    </location>
</feature>
<dbReference type="Pfam" id="PF13889">
    <property type="entry name" value="Chromosome_seg"/>
    <property type="match status" value="1"/>
</dbReference>
<dbReference type="Proteomes" id="UP000318571">
    <property type="component" value="Chromosome 1"/>
</dbReference>
<dbReference type="InterPro" id="IPR025261">
    <property type="entry name" value="Atos-like_cons_dom"/>
</dbReference>
<feature type="region of interest" description="Disordered" evidence="2">
    <location>
        <begin position="619"/>
        <end position="638"/>
    </location>
</feature>
<evidence type="ECO:0000256" key="2">
    <source>
        <dbReference type="SAM" id="MobiDB-lite"/>
    </source>
</evidence>
<feature type="region of interest" description="Disordered" evidence="2">
    <location>
        <begin position="512"/>
        <end position="537"/>
    </location>
</feature>
<dbReference type="InterPro" id="IPR033473">
    <property type="entry name" value="Atos-like_C"/>
</dbReference>
<evidence type="ECO:0000256" key="1">
    <source>
        <dbReference type="ARBA" id="ARBA00034497"/>
    </source>
</evidence>
<feature type="compositionally biased region" description="Polar residues" evidence="2">
    <location>
        <begin position="335"/>
        <end position="345"/>
    </location>
</feature>
<dbReference type="AlphaFoldDB" id="A0A553NVV8"/>
<feature type="compositionally biased region" description="Basic and acidic residues" evidence="2">
    <location>
        <begin position="20"/>
        <end position="30"/>
    </location>
</feature>
<dbReference type="STRING" id="6832.A0A553NVV8"/>
<feature type="region of interest" description="Disordered" evidence="2">
    <location>
        <begin position="245"/>
        <end position="264"/>
    </location>
</feature>
<proteinExistence type="inferred from homology"/>
<feature type="region of interest" description="Disordered" evidence="2">
    <location>
        <begin position="16"/>
        <end position="35"/>
    </location>
</feature>
<dbReference type="Pfam" id="PF13915">
    <property type="entry name" value="DUF4210"/>
    <property type="match status" value="1"/>
</dbReference>